<sequence length="295" mass="34091">MDSRIKTRLRGGKKASEMIDDIERGYTKNEAKYPLHIVAIDHTELDIDVIDDKSGFVIGRPWITVGIDLFTRMVWCLHVSFEPPSANKVRKALQQGVFFKKAKEKYNTINEWDIFGVPSIIQLDNGPDFKSIEVRRMVNETLRSTLKFRPVRTPRYGGVIERYFGTINSQLIHRLDGTRKSNPTKLGDYKPDEQAKLTVNDVEELLTIYITDIYHYSKHKGLPLNSNTPISRYYDGLRIVGYPEYVDVNDEDTIEMELLPQKMKPYTRDGVRLNNVNYKSTALSNLIRVLTETNK</sequence>
<dbReference type="InterPro" id="IPR012337">
    <property type="entry name" value="RNaseH-like_sf"/>
</dbReference>
<dbReference type="GO" id="GO:0003676">
    <property type="term" value="F:nucleic acid binding"/>
    <property type="evidence" value="ECO:0007669"/>
    <property type="project" value="InterPro"/>
</dbReference>
<gene>
    <name evidence="2" type="ORF">Ctaglu_49280</name>
</gene>
<feature type="domain" description="Integrase catalytic" evidence="1">
    <location>
        <begin position="30"/>
        <end position="237"/>
    </location>
</feature>
<dbReference type="SUPFAM" id="SSF53098">
    <property type="entry name" value="Ribonuclease H-like"/>
    <property type="match status" value="1"/>
</dbReference>
<evidence type="ECO:0000259" key="1">
    <source>
        <dbReference type="PROSITE" id="PS50994"/>
    </source>
</evidence>
<keyword evidence="3" id="KW-1185">Reference proteome</keyword>
<reference evidence="2 3" key="1">
    <citation type="submission" date="2018-11" db="EMBL/GenBank/DDBJ databases">
        <title>Genome sequencing and assembly of Clostridium tagluense strain A121.</title>
        <authorList>
            <person name="Murakami T."/>
            <person name="Segawa T."/>
            <person name="Shcherbakova V.A."/>
            <person name="Mori H."/>
            <person name="Yoshimura Y."/>
        </authorList>
    </citation>
    <scope>NUCLEOTIDE SEQUENCE [LARGE SCALE GENOMIC DNA]</scope>
    <source>
        <strain evidence="2 3">A121</strain>
    </source>
</reference>
<evidence type="ECO:0000313" key="2">
    <source>
        <dbReference type="EMBL" id="GCD13305.1"/>
    </source>
</evidence>
<name>A0A401UUS5_9CLOT</name>
<dbReference type="AlphaFoldDB" id="A0A401UUS5"/>
<dbReference type="EMBL" id="BHYK01000111">
    <property type="protein sequence ID" value="GCD13305.1"/>
    <property type="molecule type" value="Genomic_DNA"/>
</dbReference>
<organism evidence="2 3">
    <name type="scientific">Clostridium tagluense</name>
    <dbReference type="NCBI Taxonomy" id="360422"/>
    <lineage>
        <taxon>Bacteria</taxon>
        <taxon>Bacillati</taxon>
        <taxon>Bacillota</taxon>
        <taxon>Clostridia</taxon>
        <taxon>Eubacteriales</taxon>
        <taxon>Clostridiaceae</taxon>
        <taxon>Clostridium</taxon>
    </lineage>
</organism>
<dbReference type="Proteomes" id="UP000287872">
    <property type="component" value="Unassembled WGS sequence"/>
</dbReference>
<protein>
    <recommendedName>
        <fullName evidence="1">Integrase catalytic domain-containing protein</fullName>
    </recommendedName>
</protein>
<dbReference type="Gene3D" id="3.30.420.10">
    <property type="entry name" value="Ribonuclease H-like superfamily/Ribonuclease H"/>
    <property type="match status" value="1"/>
</dbReference>
<dbReference type="GO" id="GO:0015074">
    <property type="term" value="P:DNA integration"/>
    <property type="evidence" value="ECO:0007669"/>
    <property type="project" value="InterPro"/>
</dbReference>
<proteinExistence type="predicted"/>
<dbReference type="PROSITE" id="PS50994">
    <property type="entry name" value="INTEGRASE"/>
    <property type="match status" value="1"/>
</dbReference>
<dbReference type="InterPro" id="IPR036397">
    <property type="entry name" value="RNaseH_sf"/>
</dbReference>
<comment type="caution">
    <text evidence="2">The sequence shown here is derived from an EMBL/GenBank/DDBJ whole genome shotgun (WGS) entry which is preliminary data.</text>
</comment>
<accession>A0A401UUS5</accession>
<evidence type="ECO:0000313" key="3">
    <source>
        <dbReference type="Proteomes" id="UP000287872"/>
    </source>
</evidence>
<dbReference type="InterPro" id="IPR001584">
    <property type="entry name" value="Integrase_cat-core"/>
</dbReference>